<dbReference type="InterPro" id="IPR050491">
    <property type="entry name" value="AmpC-like"/>
</dbReference>
<dbReference type="InterPro" id="IPR001466">
    <property type="entry name" value="Beta-lactam-related"/>
</dbReference>
<dbReference type="AlphaFoldDB" id="A0A9X3YMQ4"/>
<dbReference type="PANTHER" id="PTHR46825:SF12">
    <property type="entry name" value="PENICILLIN-BINDING PROTEIN 4"/>
    <property type="match status" value="1"/>
</dbReference>
<dbReference type="Pfam" id="PF00144">
    <property type="entry name" value="Beta-lactamase"/>
    <property type="match status" value="1"/>
</dbReference>
<proteinExistence type="predicted"/>
<reference evidence="2" key="1">
    <citation type="submission" date="2023-02" db="EMBL/GenBank/DDBJ databases">
        <title>Tahibacter soli sp. nov. isolated from soil.</title>
        <authorList>
            <person name="Baek J.H."/>
            <person name="Lee J.K."/>
            <person name="Choi D.G."/>
            <person name="Jeon C.O."/>
        </authorList>
    </citation>
    <scope>NUCLEOTIDE SEQUENCE</scope>
    <source>
        <strain evidence="2">BL</strain>
    </source>
</reference>
<dbReference type="InterPro" id="IPR012338">
    <property type="entry name" value="Beta-lactam/transpept-like"/>
</dbReference>
<dbReference type="Gene3D" id="3.40.710.10">
    <property type="entry name" value="DD-peptidase/beta-lactamase superfamily"/>
    <property type="match status" value="1"/>
</dbReference>
<comment type="caution">
    <text evidence="2">The sequence shown here is derived from an EMBL/GenBank/DDBJ whole genome shotgun (WGS) entry which is preliminary data.</text>
</comment>
<dbReference type="GO" id="GO:0016787">
    <property type="term" value="F:hydrolase activity"/>
    <property type="evidence" value="ECO:0007669"/>
    <property type="project" value="UniProtKB-KW"/>
</dbReference>
<accession>A0A9X3YMQ4</accession>
<gene>
    <name evidence="2" type="ORF">OD750_021820</name>
</gene>
<dbReference type="PANTHER" id="PTHR46825">
    <property type="entry name" value="D-ALANYL-D-ALANINE-CARBOXYPEPTIDASE/ENDOPEPTIDASE AMPH"/>
    <property type="match status" value="1"/>
</dbReference>
<evidence type="ECO:0000313" key="2">
    <source>
        <dbReference type="EMBL" id="MDC8015189.1"/>
    </source>
</evidence>
<keyword evidence="2" id="KW-0378">Hydrolase</keyword>
<feature type="domain" description="Beta-lactamase-related" evidence="1">
    <location>
        <begin position="38"/>
        <end position="353"/>
    </location>
</feature>
<protein>
    <submittedName>
        <fullName evidence="2">Serine hydrolase</fullName>
    </submittedName>
</protein>
<evidence type="ECO:0000259" key="1">
    <source>
        <dbReference type="Pfam" id="PF00144"/>
    </source>
</evidence>
<dbReference type="Proteomes" id="UP001139971">
    <property type="component" value="Unassembled WGS sequence"/>
</dbReference>
<name>A0A9X3YMQ4_9GAMM</name>
<keyword evidence="3" id="KW-1185">Reference proteome</keyword>
<sequence>MPVQEASSAVEARIARVERGLSAPVVVKGAPSQKMTLVERMAVHQVPAVGIAVIDKGRIQWARAYGVLDKTGNKPATTKTLFQAASVSKAISAIGALHLVEQGRLSLDGSANGQLAAWKIPDNALTKDHEITLRMLLNHGAGLTVHGYDGYPAGRKIPTLLQVLDGTPPASSEAVRVDIVPGTTWRYSGGGYSVVQLMMTEASQQPFAQYMQATVLDPLGMTDSTFAQTLPPQWRDRAATAHDGNGKAIDGRWHVYPESAAAGLWTTPTDLARVIVEVQQAQAGRSDKVLSRATTSTMLTRGLGEYGLGFFVEKLKDTTSFSHSGGNAGFRAQIYGYTTTGQGAVVLTNGDNGTALIDEILRSVAAEYGWPEFAVIEKTAMAADAAANRRVAGDYRLANKPARVVAEGERLYFQSDLFGPKRLELFAESKNAFFMTAQDMSIRFEQNDGGDVVGFSLIRGSNTYPATRQ</sequence>
<dbReference type="SUPFAM" id="SSF56601">
    <property type="entry name" value="beta-lactamase/transpeptidase-like"/>
    <property type="match status" value="1"/>
</dbReference>
<evidence type="ECO:0000313" key="3">
    <source>
        <dbReference type="Proteomes" id="UP001139971"/>
    </source>
</evidence>
<dbReference type="RefSeq" id="WP_263544206.1">
    <property type="nucleotide sequence ID" value="NZ_JAOVZO020000020.1"/>
</dbReference>
<dbReference type="EMBL" id="JAOVZO020000020">
    <property type="protein sequence ID" value="MDC8015189.1"/>
    <property type="molecule type" value="Genomic_DNA"/>
</dbReference>
<organism evidence="2 3">
    <name type="scientific">Tahibacter soli</name>
    <dbReference type="NCBI Taxonomy" id="2983605"/>
    <lineage>
        <taxon>Bacteria</taxon>
        <taxon>Pseudomonadati</taxon>
        <taxon>Pseudomonadota</taxon>
        <taxon>Gammaproteobacteria</taxon>
        <taxon>Lysobacterales</taxon>
        <taxon>Rhodanobacteraceae</taxon>
        <taxon>Tahibacter</taxon>
    </lineage>
</organism>